<feature type="transmembrane region" description="Helical" evidence="1">
    <location>
        <begin position="6"/>
        <end position="30"/>
    </location>
</feature>
<gene>
    <name evidence="2" type="ORF">LCGC14_0527480</name>
</gene>
<organism evidence="2">
    <name type="scientific">marine sediment metagenome</name>
    <dbReference type="NCBI Taxonomy" id="412755"/>
    <lineage>
        <taxon>unclassified sequences</taxon>
        <taxon>metagenomes</taxon>
        <taxon>ecological metagenomes</taxon>
    </lineage>
</organism>
<keyword evidence="1" id="KW-0812">Transmembrane</keyword>
<name>A0A0F9SF18_9ZZZZ</name>
<protein>
    <submittedName>
        <fullName evidence="2">Uncharacterized protein</fullName>
    </submittedName>
</protein>
<sequence>MVIFSVIVVTFVIVLFIQLVAKWILSVILWRG</sequence>
<reference evidence="2" key="1">
    <citation type="journal article" date="2015" name="Nature">
        <title>Complex archaea that bridge the gap between prokaryotes and eukaryotes.</title>
        <authorList>
            <person name="Spang A."/>
            <person name="Saw J.H."/>
            <person name="Jorgensen S.L."/>
            <person name="Zaremba-Niedzwiedzka K."/>
            <person name="Martijn J."/>
            <person name="Lind A.E."/>
            <person name="van Eijk R."/>
            <person name="Schleper C."/>
            <person name="Guy L."/>
            <person name="Ettema T.J."/>
        </authorList>
    </citation>
    <scope>NUCLEOTIDE SEQUENCE</scope>
</reference>
<keyword evidence="1" id="KW-0472">Membrane</keyword>
<dbReference type="AlphaFoldDB" id="A0A0F9SF18"/>
<keyword evidence="1" id="KW-1133">Transmembrane helix</keyword>
<evidence type="ECO:0000256" key="1">
    <source>
        <dbReference type="SAM" id="Phobius"/>
    </source>
</evidence>
<comment type="caution">
    <text evidence="2">The sequence shown here is derived from an EMBL/GenBank/DDBJ whole genome shotgun (WGS) entry which is preliminary data.</text>
</comment>
<proteinExistence type="predicted"/>
<evidence type="ECO:0000313" key="2">
    <source>
        <dbReference type="EMBL" id="KKN60877.1"/>
    </source>
</evidence>
<dbReference type="EMBL" id="LAZR01000679">
    <property type="protein sequence ID" value="KKN60877.1"/>
    <property type="molecule type" value="Genomic_DNA"/>
</dbReference>
<accession>A0A0F9SF18</accession>